<dbReference type="PROSITE" id="PS50113">
    <property type="entry name" value="PAC"/>
    <property type="match status" value="1"/>
</dbReference>
<comment type="caution">
    <text evidence="4">The sequence shown here is derived from an EMBL/GenBank/DDBJ whole genome shotgun (WGS) entry which is preliminary data.</text>
</comment>
<feature type="domain" description="PAC" evidence="2">
    <location>
        <begin position="100"/>
        <end position="153"/>
    </location>
</feature>
<name>A0ABW3L452_9BACI</name>
<dbReference type="EMBL" id="JBHTKL010000005">
    <property type="protein sequence ID" value="MFD1019953.1"/>
    <property type="molecule type" value="Genomic_DNA"/>
</dbReference>
<dbReference type="InterPro" id="IPR000160">
    <property type="entry name" value="GGDEF_dom"/>
</dbReference>
<evidence type="ECO:0000313" key="5">
    <source>
        <dbReference type="Proteomes" id="UP001596990"/>
    </source>
</evidence>
<dbReference type="NCBIfam" id="TIGR00254">
    <property type="entry name" value="GGDEF"/>
    <property type="match status" value="1"/>
</dbReference>
<feature type="transmembrane region" description="Helical" evidence="1">
    <location>
        <begin position="6"/>
        <end position="23"/>
    </location>
</feature>
<reference evidence="5" key="1">
    <citation type="journal article" date="2019" name="Int. J. Syst. Evol. Microbiol.">
        <title>The Global Catalogue of Microorganisms (GCM) 10K type strain sequencing project: providing services to taxonomists for standard genome sequencing and annotation.</title>
        <authorList>
            <consortium name="The Broad Institute Genomics Platform"/>
            <consortium name="The Broad Institute Genome Sequencing Center for Infectious Disease"/>
            <person name="Wu L."/>
            <person name="Ma J."/>
        </authorList>
    </citation>
    <scope>NUCLEOTIDE SEQUENCE [LARGE SCALE GENOMIC DNA]</scope>
    <source>
        <strain evidence="5">CCUG 56607</strain>
    </source>
</reference>
<dbReference type="Pfam" id="PF00990">
    <property type="entry name" value="GGDEF"/>
    <property type="match status" value="1"/>
</dbReference>
<keyword evidence="1" id="KW-1133">Transmembrane helix</keyword>
<dbReference type="InterPro" id="IPR043128">
    <property type="entry name" value="Rev_trsase/Diguanyl_cyclase"/>
</dbReference>
<dbReference type="SUPFAM" id="SSF55073">
    <property type="entry name" value="Nucleotide cyclase"/>
    <property type="match status" value="1"/>
</dbReference>
<dbReference type="SUPFAM" id="SSF55785">
    <property type="entry name" value="PYP-like sensor domain (PAS domain)"/>
    <property type="match status" value="1"/>
</dbReference>
<dbReference type="InterPro" id="IPR035965">
    <property type="entry name" value="PAS-like_dom_sf"/>
</dbReference>
<dbReference type="EC" id="2.7.7.65" evidence="4"/>
<dbReference type="SMART" id="SM00086">
    <property type="entry name" value="PAC"/>
    <property type="match status" value="1"/>
</dbReference>
<dbReference type="InterPro" id="IPR029787">
    <property type="entry name" value="Nucleotide_cyclase"/>
</dbReference>
<dbReference type="GO" id="GO:0052621">
    <property type="term" value="F:diguanylate cyclase activity"/>
    <property type="evidence" value="ECO:0007669"/>
    <property type="project" value="UniProtKB-EC"/>
</dbReference>
<feature type="domain" description="GGDEF" evidence="3">
    <location>
        <begin position="181"/>
        <end position="310"/>
    </location>
</feature>
<dbReference type="InterPro" id="IPR000700">
    <property type="entry name" value="PAS-assoc_C"/>
</dbReference>
<dbReference type="PANTHER" id="PTHR45138">
    <property type="entry name" value="REGULATORY COMPONENTS OF SENSORY TRANSDUCTION SYSTEM"/>
    <property type="match status" value="1"/>
</dbReference>
<accession>A0ABW3L452</accession>
<evidence type="ECO:0000313" key="4">
    <source>
        <dbReference type="EMBL" id="MFD1019953.1"/>
    </source>
</evidence>
<dbReference type="InterPro" id="IPR050469">
    <property type="entry name" value="Diguanylate_Cyclase"/>
</dbReference>
<dbReference type="InterPro" id="IPR000014">
    <property type="entry name" value="PAS"/>
</dbReference>
<dbReference type="Proteomes" id="UP001596990">
    <property type="component" value="Unassembled WGS sequence"/>
</dbReference>
<evidence type="ECO:0000259" key="3">
    <source>
        <dbReference type="PROSITE" id="PS50887"/>
    </source>
</evidence>
<protein>
    <submittedName>
        <fullName evidence="4">Diguanylate cyclase</fullName>
        <ecNumber evidence="4">2.7.7.65</ecNumber>
    </submittedName>
</protein>
<evidence type="ECO:0000256" key="1">
    <source>
        <dbReference type="SAM" id="Phobius"/>
    </source>
</evidence>
<dbReference type="Gene3D" id="3.30.450.20">
    <property type="entry name" value="PAS domain"/>
    <property type="match status" value="1"/>
</dbReference>
<dbReference type="InterPro" id="IPR001610">
    <property type="entry name" value="PAC"/>
</dbReference>
<dbReference type="CDD" id="cd01949">
    <property type="entry name" value="GGDEF"/>
    <property type="match status" value="1"/>
</dbReference>
<proteinExistence type="predicted"/>
<dbReference type="PROSITE" id="PS50887">
    <property type="entry name" value="GGDEF"/>
    <property type="match status" value="1"/>
</dbReference>
<sequence length="310" mass="36111">MIWVIFLQGILILALLVAVIRFYQGFRFYQFHKNLSPDLTYRLQITPTVKFKYISKASHYITGSTVKENKENPFLPLNTVSDRHRKKIQDLYEGRIGGATTMEVSFKKSNGDAIYWLEQHVIPYYDWQGRLKGYNGIARDITEKKALEQQLLWVSRHDQLTGVFNRNYLEETLREPDKLSYPMTVLYCDFDNMKTINDEYGHDQGDYILQTFTQLLKKKLPPSSSIFRYGGDEFVIFIEDAYGSIEINHLMNEIRQPISSIKVKRHSLTVSIGYSTITDASELSAAIKQADEAMYRDKRKRQLYGDLLPT</sequence>
<organism evidence="4 5">
    <name type="scientific">Thalassobacillus hwangdonensis</name>
    <dbReference type="NCBI Taxonomy" id="546108"/>
    <lineage>
        <taxon>Bacteria</taxon>
        <taxon>Bacillati</taxon>
        <taxon>Bacillota</taxon>
        <taxon>Bacilli</taxon>
        <taxon>Bacillales</taxon>
        <taxon>Bacillaceae</taxon>
        <taxon>Thalassobacillus</taxon>
    </lineage>
</organism>
<dbReference type="NCBIfam" id="TIGR00229">
    <property type="entry name" value="sensory_box"/>
    <property type="match status" value="1"/>
</dbReference>
<dbReference type="SMART" id="SM00267">
    <property type="entry name" value="GGDEF"/>
    <property type="match status" value="1"/>
</dbReference>
<dbReference type="Gene3D" id="3.30.70.270">
    <property type="match status" value="1"/>
</dbReference>
<keyword evidence="1" id="KW-0812">Transmembrane</keyword>
<dbReference type="RefSeq" id="WP_386060702.1">
    <property type="nucleotide sequence ID" value="NZ_JBHTKL010000005.1"/>
</dbReference>
<keyword evidence="4" id="KW-0808">Transferase</keyword>
<keyword evidence="4" id="KW-0548">Nucleotidyltransferase</keyword>
<evidence type="ECO:0000259" key="2">
    <source>
        <dbReference type="PROSITE" id="PS50113"/>
    </source>
</evidence>
<keyword evidence="1" id="KW-0472">Membrane</keyword>
<keyword evidence="5" id="KW-1185">Reference proteome</keyword>
<dbReference type="PANTHER" id="PTHR45138:SF9">
    <property type="entry name" value="DIGUANYLATE CYCLASE DGCM-RELATED"/>
    <property type="match status" value="1"/>
</dbReference>
<gene>
    <name evidence="4" type="ORF">ACFQ2J_12275</name>
</gene>